<accession>A0ACC0JSY2</accession>
<name>A0ACC0JSY2_CHOFU</name>
<gene>
    <name evidence="1" type="ORF">MSG28_014857</name>
</gene>
<protein>
    <submittedName>
        <fullName evidence="1">Uncharacterized protein</fullName>
    </submittedName>
</protein>
<evidence type="ECO:0000313" key="2">
    <source>
        <dbReference type="Proteomes" id="UP001064048"/>
    </source>
</evidence>
<keyword evidence="2" id="KW-1185">Reference proteome</keyword>
<proteinExistence type="predicted"/>
<organism evidence="1 2">
    <name type="scientific">Choristoneura fumiferana</name>
    <name type="common">Spruce budworm moth</name>
    <name type="synonym">Archips fumiferana</name>
    <dbReference type="NCBI Taxonomy" id="7141"/>
    <lineage>
        <taxon>Eukaryota</taxon>
        <taxon>Metazoa</taxon>
        <taxon>Ecdysozoa</taxon>
        <taxon>Arthropoda</taxon>
        <taxon>Hexapoda</taxon>
        <taxon>Insecta</taxon>
        <taxon>Pterygota</taxon>
        <taxon>Neoptera</taxon>
        <taxon>Endopterygota</taxon>
        <taxon>Lepidoptera</taxon>
        <taxon>Glossata</taxon>
        <taxon>Ditrysia</taxon>
        <taxon>Tortricoidea</taxon>
        <taxon>Tortricidae</taxon>
        <taxon>Tortricinae</taxon>
        <taxon>Choristoneura</taxon>
    </lineage>
</organism>
<reference evidence="1 2" key="1">
    <citation type="journal article" date="2022" name="Genome Biol. Evol.">
        <title>The Spruce Budworm Genome: Reconstructing the Evolutionary History of Antifreeze Proteins.</title>
        <authorList>
            <person name="Beliveau C."/>
            <person name="Gagne P."/>
            <person name="Picq S."/>
            <person name="Vernygora O."/>
            <person name="Keeling C.I."/>
            <person name="Pinkney K."/>
            <person name="Doucet D."/>
            <person name="Wen F."/>
            <person name="Johnston J.S."/>
            <person name="Maaroufi H."/>
            <person name="Boyle B."/>
            <person name="Laroche J."/>
            <person name="Dewar K."/>
            <person name="Juretic N."/>
            <person name="Blackburn G."/>
            <person name="Nisole A."/>
            <person name="Brunet B."/>
            <person name="Brandao M."/>
            <person name="Lumley L."/>
            <person name="Duan J."/>
            <person name="Quan G."/>
            <person name="Lucarotti C.J."/>
            <person name="Roe A.D."/>
            <person name="Sperling F.A.H."/>
            <person name="Levesque R.C."/>
            <person name="Cusson M."/>
        </authorList>
    </citation>
    <scope>NUCLEOTIDE SEQUENCE [LARGE SCALE GENOMIC DNA]</scope>
    <source>
        <strain evidence="1">Glfc:IPQL:Cfum</strain>
    </source>
</reference>
<comment type="caution">
    <text evidence="1">The sequence shown here is derived from an EMBL/GenBank/DDBJ whole genome shotgun (WGS) entry which is preliminary data.</text>
</comment>
<dbReference type="Proteomes" id="UP001064048">
    <property type="component" value="Chromosome 26"/>
</dbReference>
<dbReference type="EMBL" id="CM046126">
    <property type="protein sequence ID" value="KAI8427264.1"/>
    <property type="molecule type" value="Genomic_DNA"/>
</dbReference>
<evidence type="ECO:0000313" key="1">
    <source>
        <dbReference type="EMBL" id="KAI8427264.1"/>
    </source>
</evidence>
<sequence length="946" mass="106623">MQRPYNDRWERTRRHLLRNLFDYQGDLSPIVEEPESDSSDDRPYSPLPDLIVEREPNRHDHSEEYYEELAVRMRRYYQRLFIDGVSDCEATVDDLEEIPDFVINRSAASTFIIDTNNHIDEETHKLEADETREEFDTVVHEDKIAEVSQSIERESTYLSGDDKSDAKNISDDKEKRSEIQESSHNITTPSDAVTKDESEVKSTVNITRATQTPEKDASKSIETESDLVEACHRISSTVAEIHDELQQVRAPRVFEDGSPVLMPKAHELSRRVFGNMPLNVRNIMNSIHDDEEDPEKDAGETVERNGKDPQQVSHEIEDFNQSKSVGENSDLEIEWLIKSVDYVSNESQESVETCEEEEIFADVDRKQTPDTETLMKQKLDEFDDKNQKTVDDNNESLLRTSESDEIIQIQNEESIGPNEFNGIELSPKARHLEILDEEISEHAENSFEMALRKGLFETKNARKNLVPSSSEEFEDDSHENEDFEPVEVMRGTMQTRLTESLRRESTLSKDSPLVKTAIQATAEELEEDDFELEDCEVEAPDPVMTEAREEGEDRSLEIELTTSQDSYGTDANGTERADEFSSPDDLERVINASADKDDSSDNANTHTPSVTRIRSIADVCDDIWSVSPVNINFEDLPPKVDDLTPSCKTYSSQKKRASDTELNTPLKKKKKYNNIAVQTGTSKESTADGNDVKNNFVVGKPLVFRLCRCRDHLILYKMSSSELMENGLDEKHVELVAKFIADVRNGKIEDSCNVALATVTLLEQIISDSENVSVVSLCARVRGAARMLSRALPRSACAGNTARRLLRALRDEARDAPPPRDSLARLVLAAPARRGTLPAAEALREPIREHLNELATTLEEPLGASRLGELCAANNADIKDRVSLGSMKSVSFLLSLNRKDVSSAIITARYGSPFTLGHLHRRSTAMGQEWNLEALSLPPKILSKPF</sequence>